<feature type="region of interest" description="Disordered" evidence="3">
    <location>
        <begin position="127"/>
        <end position="149"/>
    </location>
</feature>
<dbReference type="Pfam" id="PF08482">
    <property type="entry name" value="HrpB_C"/>
    <property type="match status" value="1"/>
</dbReference>
<name>A0A8T9Q3S6_9BACT</name>
<evidence type="ECO:0000256" key="3">
    <source>
        <dbReference type="SAM" id="MobiDB-lite"/>
    </source>
</evidence>
<keyword evidence="2" id="KW-0547">Nucleotide-binding</keyword>
<organism evidence="5 6">
    <name type="scientific">Hymenobacter cellulosilyticus</name>
    <dbReference type="NCBI Taxonomy" id="2932248"/>
    <lineage>
        <taxon>Bacteria</taxon>
        <taxon>Pseudomonadati</taxon>
        <taxon>Bacteroidota</taxon>
        <taxon>Cytophagia</taxon>
        <taxon>Cytophagales</taxon>
        <taxon>Hymenobacteraceae</taxon>
        <taxon>Hymenobacter</taxon>
    </lineage>
</organism>
<evidence type="ECO:0000256" key="2">
    <source>
        <dbReference type="ARBA" id="ARBA00022806"/>
    </source>
</evidence>
<keyword evidence="2" id="KW-0067">ATP-binding</keyword>
<dbReference type="PANTHER" id="PTHR43519:SF1">
    <property type="entry name" value="ATP-DEPENDENT RNA HELICASE HRPB"/>
    <property type="match status" value="1"/>
</dbReference>
<evidence type="ECO:0000256" key="1">
    <source>
        <dbReference type="ARBA" id="ARBA00022801"/>
    </source>
</evidence>
<protein>
    <recommendedName>
        <fullName evidence="4">ATP-dependent RNA helicase HrpB C-terminal domain-containing protein</fullName>
    </recommendedName>
</protein>
<keyword evidence="2" id="KW-0347">Helicase</keyword>
<accession>A0A8T9Q3S6</accession>
<sequence>MAGSVSGRTAYHGRGQPAAVGEALLNWLPGGWAQQQELNRLAPAHCPVPSGSNITLDYSNPEAPVLAVRLQEVFGLLNTPTVGLGRVPLTMHLLSPARRPVQVTRDLRSFWNTGYFEVRKDLRGRYPKHHWPDNPLDAPATRGTKKRPG</sequence>
<keyword evidence="6" id="KW-1185">Reference proteome</keyword>
<dbReference type="KEGG" id="hcu:MUN79_28255"/>
<evidence type="ECO:0000259" key="4">
    <source>
        <dbReference type="Pfam" id="PF08482"/>
    </source>
</evidence>
<reference evidence="5" key="1">
    <citation type="submission" date="2022-04" db="EMBL/GenBank/DDBJ databases">
        <title>Hymenobacter sp. isolated from the air.</title>
        <authorList>
            <person name="Won M."/>
            <person name="Lee C.-M."/>
            <person name="Woen H.-Y."/>
            <person name="Kwon S.-W."/>
        </authorList>
    </citation>
    <scope>NUCLEOTIDE SEQUENCE</scope>
    <source>
        <strain evidence="5">5116S-3</strain>
    </source>
</reference>
<dbReference type="InterPro" id="IPR013689">
    <property type="entry name" value="RNA_helicase_ATP-dep_HrpB_C"/>
</dbReference>
<proteinExistence type="predicted"/>
<gene>
    <name evidence="5" type="ORF">MUN79_28255</name>
</gene>
<dbReference type="GO" id="GO:0016787">
    <property type="term" value="F:hydrolase activity"/>
    <property type="evidence" value="ECO:0007669"/>
    <property type="project" value="UniProtKB-KW"/>
</dbReference>
<keyword evidence="1" id="KW-0378">Hydrolase</keyword>
<evidence type="ECO:0000313" key="6">
    <source>
        <dbReference type="Proteomes" id="UP000831796"/>
    </source>
</evidence>
<dbReference type="AlphaFoldDB" id="A0A8T9Q3S6"/>
<dbReference type="EMBL" id="CP095046">
    <property type="protein sequence ID" value="UOQ72386.1"/>
    <property type="molecule type" value="Genomic_DNA"/>
</dbReference>
<dbReference type="Proteomes" id="UP000831796">
    <property type="component" value="Chromosome"/>
</dbReference>
<dbReference type="PANTHER" id="PTHR43519">
    <property type="entry name" value="ATP-DEPENDENT RNA HELICASE HRPB"/>
    <property type="match status" value="1"/>
</dbReference>
<evidence type="ECO:0000313" key="5">
    <source>
        <dbReference type="EMBL" id="UOQ72386.1"/>
    </source>
</evidence>
<feature type="domain" description="ATP-dependent RNA helicase HrpB C-terminal" evidence="4">
    <location>
        <begin position="19"/>
        <end position="135"/>
    </location>
</feature>
<dbReference type="GO" id="GO:0004386">
    <property type="term" value="F:helicase activity"/>
    <property type="evidence" value="ECO:0007669"/>
    <property type="project" value="UniProtKB-KW"/>
</dbReference>
<dbReference type="RefSeq" id="WP_244675773.1">
    <property type="nucleotide sequence ID" value="NZ_CP095046.1"/>
</dbReference>